<feature type="domain" description="WSC" evidence="2">
    <location>
        <begin position="12"/>
        <end position="107"/>
    </location>
</feature>
<dbReference type="InterPro" id="IPR002889">
    <property type="entry name" value="WSC_carb-bd"/>
</dbReference>
<gene>
    <name evidence="3" type="ORF">OXX778_LOCUS14105</name>
</gene>
<dbReference type="InterPro" id="IPR051589">
    <property type="entry name" value="Sialate-O-sulfotransferase"/>
</dbReference>
<dbReference type="EMBL" id="CAJNOC010002838">
    <property type="protein sequence ID" value="CAF0954174.1"/>
    <property type="molecule type" value="Genomic_DNA"/>
</dbReference>
<dbReference type="PROSITE" id="PS51212">
    <property type="entry name" value="WSC"/>
    <property type="match status" value="2"/>
</dbReference>
<sequence length="681" mass="78712">NNYSIEKIVHENGEYVGCYKDNELYRDLRNGYIFNSDLGSNFCFDFCREKKFEFAAIQYYNESFFFCSCDNRYGTLPSYIDNKQCLCTANGFEFCGCRNFNRVYRLNNRTKITEISIGFFGCYSKIFQDFEETPLTNELSSIICSERNLEFSANYKRNKFTCLPPQGSSINGIACNSTCANKELCEPNNGTTVYHTQKTEIVVLCPNLVQINETFTCNISIQSQQILTYDLTINYGDSKFEHKSLTSNGIQISKAYASNGLFTINILVGGRNMSLNPQIYVSNNSWLLFSNMISNKTFNSSLVYSYADFADYIGCFSAKSFQNAYSDVFKLEDKIENPYECMKKCMNYNYSYAIIGQYGNCRCTTRYGMLLKENDDACRCVCQMSSDNYCGCEEYFKIYQIRLEKMFDIVQARYLGCYIFNFTYFASKHSTYNTNGLCLDFCRINGYSFFSTYNGFYCNCENGYFPLSFIKIDENECNYKCPGNNSQTCGGYFGPRSFFEILTRNIHLTSFSNFVGKINENLQFRLESNYSYYHNSFEIDFGDDHKKNLQFYNQKIHLDKNYTNKGLYNILIRSSAFESTLKMELLITNDSIIEKKRKLDKDITIYENGELIGCFKDTNFESRNHQYFPKNQEVCGSQCKRENFIYSAVSSEENCFCGNSPVSGFSSSSNCMCGCAYSIDR</sequence>
<keyword evidence="4" id="KW-1185">Reference proteome</keyword>
<dbReference type="PANTHER" id="PTHR45964:SF5">
    <property type="entry name" value="WSCD FAMILY MEMBER CG9164"/>
    <property type="match status" value="1"/>
</dbReference>
<dbReference type="Gene3D" id="2.60.40.680">
    <property type="match status" value="1"/>
</dbReference>
<evidence type="ECO:0000256" key="1">
    <source>
        <dbReference type="ARBA" id="ARBA00022737"/>
    </source>
</evidence>
<dbReference type="SMART" id="SM00321">
    <property type="entry name" value="WSC"/>
    <property type="match status" value="2"/>
</dbReference>
<dbReference type="SUPFAM" id="SSF49384">
    <property type="entry name" value="Carbohydrate-binding domain"/>
    <property type="match status" value="1"/>
</dbReference>
<evidence type="ECO:0000313" key="4">
    <source>
        <dbReference type="Proteomes" id="UP000663879"/>
    </source>
</evidence>
<feature type="domain" description="WSC" evidence="2">
    <location>
        <begin position="411"/>
        <end position="501"/>
    </location>
</feature>
<dbReference type="Pfam" id="PF01822">
    <property type="entry name" value="WSC"/>
    <property type="match status" value="2"/>
</dbReference>
<name>A0A814DG40_9BILA</name>
<reference evidence="3" key="1">
    <citation type="submission" date="2021-02" db="EMBL/GenBank/DDBJ databases">
        <authorList>
            <person name="Nowell W R."/>
        </authorList>
    </citation>
    <scope>NUCLEOTIDE SEQUENCE</scope>
    <source>
        <strain evidence="3">Ploen Becks lab</strain>
    </source>
</reference>
<protein>
    <recommendedName>
        <fullName evidence="2">WSC domain-containing protein</fullName>
    </recommendedName>
</protein>
<proteinExistence type="predicted"/>
<comment type="caution">
    <text evidence="3">The sequence shown here is derived from an EMBL/GenBank/DDBJ whole genome shotgun (WGS) entry which is preliminary data.</text>
</comment>
<organism evidence="3 4">
    <name type="scientific">Brachionus calyciflorus</name>
    <dbReference type="NCBI Taxonomy" id="104777"/>
    <lineage>
        <taxon>Eukaryota</taxon>
        <taxon>Metazoa</taxon>
        <taxon>Spiralia</taxon>
        <taxon>Gnathifera</taxon>
        <taxon>Rotifera</taxon>
        <taxon>Eurotatoria</taxon>
        <taxon>Monogononta</taxon>
        <taxon>Pseudotrocha</taxon>
        <taxon>Ploima</taxon>
        <taxon>Brachionidae</taxon>
        <taxon>Brachionus</taxon>
    </lineage>
</organism>
<dbReference type="Proteomes" id="UP000663879">
    <property type="component" value="Unassembled WGS sequence"/>
</dbReference>
<evidence type="ECO:0000259" key="2">
    <source>
        <dbReference type="PROSITE" id="PS51212"/>
    </source>
</evidence>
<dbReference type="InterPro" id="IPR008965">
    <property type="entry name" value="CBM2/CBM3_carb-bd_dom_sf"/>
</dbReference>
<dbReference type="PANTHER" id="PTHR45964">
    <property type="entry name" value="WSCD FAMILY MEMBER CG9164"/>
    <property type="match status" value="1"/>
</dbReference>
<dbReference type="AlphaFoldDB" id="A0A814DG40"/>
<evidence type="ECO:0000313" key="3">
    <source>
        <dbReference type="EMBL" id="CAF0954174.1"/>
    </source>
</evidence>
<feature type="non-terminal residue" evidence="3">
    <location>
        <position position="681"/>
    </location>
</feature>
<dbReference type="GO" id="GO:0030246">
    <property type="term" value="F:carbohydrate binding"/>
    <property type="evidence" value="ECO:0007669"/>
    <property type="project" value="InterPro"/>
</dbReference>
<feature type="non-terminal residue" evidence="3">
    <location>
        <position position="1"/>
    </location>
</feature>
<keyword evidence="1" id="KW-0677">Repeat</keyword>
<accession>A0A814DG40</accession>
<dbReference type="OrthoDB" id="6160765at2759"/>